<dbReference type="GO" id="GO:0005576">
    <property type="term" value="C:extracellular region"/>
    <property type="evidence" value="ECO:0007669"/>
    <property type="project" value="UniProtKB-SubCell"/>
</dbReference>
<evidence type="ECO:0000256" key="7">
    <source>
        <dbReference type="ARBA" id="ARBA00023277"/>
    </source>
</evidence>
<evidence type="ECO:0000256" key="11">
    <source>
        <dbReference type="ARBA" id="ARBA00047174"/>
    </source>
</evidence>
<evidence type="ECO:0000256" key="2">
    <source>
        <dbReference type="ARBA" id="ARBA00004613"/>
    </source>
</evidence>
<comment type="subcellular location">
    <subcellularLocation>
        <location evidence="2">Secreted</location>
    </subcellularLocation>
</comment>
<feature type="compositionally biased region" description="Polar residues" evidence="12">
    <location>
        <begin position="103"/>
        <end position="113"/>
    </location>
</feature>
<organism evidence="14 15">
    <name type="scientific">Colletotrichum tanaceti</name>
    <dbReference type="NCBI Taxonomy" id="1306861"/>
    <lineage>
        <taxon>Eukaryota</taxon>
        <taxon>Fungi</taxon>
        <taxon>Dikarya</taxon>
        <taxon>Ascomycota</taxon>
        <taxon>Pezizomycotina</taxon>
        <taxon>Sordariomycetes</taxon>
        <taxon>Hypocreomycetidae</taxon>
        <taxon>Glomerellales</taxon>
        <taxon>Glomerellaceae</taxon>
        <taxon>Colletotrichum</taxon>
        <taxon>Colletotrichum destructivum species complex</taxon>
    </lineage>
</organism>
<keyword evidence="15" id="KW-1185">Reference proteome</keyword>
<keyword evidence="6" id="KW-1015">Disulfide bond</keyword>
<dbReference type="InterPro" id="IPR049892">
    <property type="entry name" value="AA9"/>
</dbReference>
<dbReference type="PANTHER" id="PTHR33353:SF2">
    <property type="entry name" value="ENDO-BETA-1,4-GLUCANASE D"/>
    <property type="match status" value="1"/>
</dbReference>
<gene>
    <name evidence="14" type="primary">eglD</name>
    <name evidence="14" type="ORF">CTA1_10125</name>
</gene>
<dbReference type="STRING" id="1306861.A0A4U6X7U5"/>
<comment type="cofactor">
    <cofactor evidence="1">
        <name>Cu(2+)</name>
        <dbReference type="ChEBI" id="CHEBI:29036"/>
    </cofactor>
</comment>
<evidence type="ECO:0000256" key="6">
    <source>
        <dbReference type="ARBA" id="ARBA00023157"/>
    </source>
</evidence>
<dbReference type="EMBL" id="PJEX01000295">
    <property type="protein sequence ID" value="TKW51580.1"/>
    <property type="molecule type" value="Genomic_DNA"/>
</dbReference>
<dbReference type="Proteomes" id="UP000310108">
    <property type="component" value="Unassembled WGS sequence"/>
</dbReference>
<keyword evidence="5" id="KW-0136">Cellulose degradation</keyword>
<evidence type="ECO:0000256" key="12">
    <source>
        <dbReference type="SAM" id="MobiDB-lite"/>
    </source>
</evidence>
<evidence type="ECO:0000313" key="15">
    <source>
        <dbReference type="Proteomes" id="UP000310108"/>
    </source>
</evidence>
<comment type="similarity">
    <text evidence="9">Belongs to the polysaccharide monooxygenase AA9 family.</text>
</comment>
<dbReference type="AlphaFoldDB" id="A0A4U6X7U5"/>
<evidence type="ECO:0000256" key="1">
    <source>
        <dbReference type="ARBA" id="ARBA00001973"/>
    </source>
</evidence>
<keyword evidence="8" id="KW-0624">Polysaccharide degradation</keyword>
<dbReference type="Pfam" id="PF03443">
    <property type="entry name" value="AA9"/>
    <property type="match status" value="1"/>
</dbReference>
<evidence type="ECO:0000256" key="4">
    <source>
        <dbReference type="ARBA" id="ARBA00022729"/>
    </source>
</evidence>
<reference evidence="14 15" key="1">
    <citation type="journal article" date="2019" name="PLoS ONE">
        <title>Comparative genome analysis indicates high evolutionary potential of pathogenicity genes in Colletotrichum tanaceti.</title>
        <authorList>
            <person name="Lelwala R.V."/>
            <person name="Korhonen P.K."/>
            <person name="Young N.D."/>
            <person name="Scott J.B."/>
            <person name="Ades P.A."/>
            <person name="Gasser R.B."/>
            <person name="Taylor P.W.J."/>
        </authorList>
    </citation>
    <scope>NUCLEOTIDE SEQUENCE [LARGE SCALE GENOMIC DNA]</scope>
    <source>
        <strain evidence="14">BRIP57314</strain>
    </source>
</reference>
<evidence type="ECO:0000259" key="13">
    <source>
        <dbReference type="Pfam" id="PF03443"/>
    </source>
</evidence>
<feature type="domain" description="Auxiliary Activity family 9 catalytic" evidence="13">
    <location>
        <begin position="3"/>
        <end position="73"/>
    </location>
</feature>
<keyword evidence="4" id="KW-0732">Signal</keyword>
<evidence type="ECO:0000313" key="14">
    <source>
        <dbReference type="EMBL" id="TKW51580.1"/>
    </source>
</evidence>
<feature type="compositionally biased region" description="Basic residues" evidence="12">
    <location>
        <begin position="121"/>
        <end position="133"/>
    </location>
</feature>
<dbReference type="InterPro" id="IPR005103">
    <property type="entry name" value="AA9_LPMO"/>
</dbReference>
<protein>
    <recommendedName>
        <fullName evidence="11">lytic cellulose monooxygenase (C4-dehydrogenating)</fullName>
        <ecNumber evidence="11">1.14.99.56</ecNumber>
    </recommendedName>
</protein>
<dbReference type="PANTHER" id="PTHR33353">
    <property type="entry name" value="PUTATIVE (AFU_ORTHOLOGUE AFUA_1G12560)-RELATED"/>
    <property type="match status" value="1"/>
</dbReference>
<evidence type="ECO:0000256" key="8">
    <source>
        <dbReference type="ARBA" id="ARBA00023326"/>
    </source>
</evidence>
<feature type="region of interest" description="Disordered" evidence="12">
    <location>
        <begin position="81"/>
        <end position="133"/>
    </location>
</feature>
<evidence type="ECO:0000256" key="3">
    <source>
        <dbReference type="ARBA" id="ARBA00022525"/>
    </source>
</evidence>
<keyword evidence="3" id="KW-0964">Secreted</keyword>
<comment type="catalytic activity">
    <reaction evidence="10">
        <text>[(1-&gt;4)-beta-D-glucosyl]n+m + reduced acceptor + O2 = 4-dehydro-beta-D-glucosyl-[(1-&gt;4)-beta-D-glucosyl]n-1 + [(1-&gt;4)-beta-D-glucosyl]m + acceptor + H2O.</text>
        <dbReference type="EC" id="1.14.99.56"/>
    </reaction>
</comment>
<accession>A0A4U6X7U5</accession>
<dbReference type="EC" id="1.14.99.56" evidence="11"/>
<evidence type="ECO:0000256" key="5">
    <source>
        <dbReference type="ARBA" id="ARBA00023001"/>
    </source>
</evidence>
<evidence type="ECO:0000256" key="9">
    <source>
        <dbReference type="ARBA" id="ARBA00044502"/>
    </source>
</evidence>
<proteinExistence type="inferred from homology"/>
<feature type="compositionally biased region" description="Low complexity" evidence="12">
    <location>
        <begin position="88"/>
        <end position="102"/>
    </location>
</feature>
<evidence type="ECO:0000256" key="10">
    <source>
        <dbReference type="ARBA" id="ARBA00045077"/>
    </source>
</evidence>
<keyword evidence="7" id="KW-0119">Carbohydrate metabolism</keyword>
<name>A0A4U6X7U5_9PEZI</name>
<comment type="caution">
    <text evidence="14">The sequence shown here is derived from an EMBL/GenBank/DDBJ whole genome shotgun (WGS) entry which is preliminary data.</text>
</comment>
<dbReference type="GO" id="GO:0030245">
    <property type="term" value="P:cellulose catabolic process"/>
    <property type="evidence" value="ECO:0007669"/>
    <property type="project" value="UniProtKB-KW"/>
</dbReference>
<dbReference type="Gene3D" id="2.70.50.70">
    <property type="match status" value="1"/>
</dbReference>
<sequence>MMNTVDFTLPKDTPNGEYLIRVEHIGVHGAHVGQAEFSILSSAVVNGIPGPTIKFPGGYKKCDPSFNFSIYGGSKAYPMPGPAVWTGGSSNNSGSDSEAEASTTPVSSNNNNAGEEDCKNKKSARRSRIIREQ</sequence>